<keyword evidence="2" id="KW-1185">Reference proteome</keyword>
<dbReference type="Pfam" id="PF00612">
    <property type="entry name" value="IQ"/>
    <property type="match status" value="1"/>
</dbReference>
<evidence type="ECO:0000313" key="2">
    <source>
        <dbReference type="Proteomes" id="UP000748531"/>
    </source>
</evidence>
<name>A0A8J4SZH5_9TREM</name>
<dbReference type="EMBL" id="LUCH01017361">
    <property type="protein sequence ID" value="KAF5395059.1"/>
    <property type="molecule type" value="Genomic_DNA"/>
</dbReference>
<dbReference type="Proteomes" id="UP000748531">
    <property type="component" value="Unassembled WGS sequence"/>
</dbReference>
<dbReference type="InterPro" id="IPR000048">
    <property type="entry name" value="IQ_motif_EF-hand-BS"/>
</dbReference>
<comment type="caution">
    <text evidence="1">The sequence shown here is derived from an EMBL/GenBank/DDBJ whole genome shotgun (WGS) entry which is preliminary data.</text>
</comment>
<proteinExistence type="predicted"/>
<protein>
    <submittedName>
        <fullName evidence="1">IQ domain-containing protein K</fullName>
    </submittedName>
</protein>
<sequence length="208" mass="24843">MSVLQSSSPRSLWERILVECQVEKENLFCSEKSVLVKGQCEEELMNVATLPYDSLLVYSSQCIPTEYLQVFIFPLLLPAMEAMLHEAKRQKCFEVNLFFPRQRRRFGFNGLDFLTLFLYRNNPLNVQDRRDVTKLNDIPWVSDHWKRHPRPPLPLSLQWTEEEAAVKIQAYWRGVTTRRIPEVRELLDWQHQWRMYNRRKQVAKEDGS</sequence>
<dbReference type="Gene3D" id="1.20.5.190">
    <property type="match status" value="1"/>
</dbReference>
<gene>
    <name evidence="1" type="ORF">PHET_08413</name>
</gene>
<dbReference type="AlphaFoldDB" id="A0A8J4SZH5"/>
<dbReference type="PANTHER" id="PTHR34927:SF1">
    <property type="entry name" value="IQ DOMAIN-CONTAINING PROTEIN K"/>
    <property type="match status" value="1"/>
</dbReference>
<dbReference type="OrthoDB" id="2155538at2759"/>
<dbReference type="PROSITE" id="PS50096">
    <property type="entry name" value="IQ"/>
    <property type="match status" value="1"/>
</dbReference>
<organism evidence="1 2">
    <name type="scientific">Paragonimus heterotremus</name>
    <dbReference type="NCBI Taxonomy" id="100268"/>
    <lineage>
        <taxon>Eukaryota</taxon>
        <taxon>Metazoa</taxon>
        <taxon>Spiralia</taxon>
        <taxon>Lophotrochozoa</taxon>
        <taxon>Platyhelminthes</taxon>
        <taxon>Trematoda</taxon>
        <taxon>Digenea</taxon>
        <taxon>Plagiorchiida</taxon>
        <taxon>Troglotremata</taxon>
        <taxon>Troglotrematidae</taxon>
        <taxon>Paragonimus</taxon>
    </lineage>
</organism>
<dbReference type="CDD" id="cd22969">
    <property type="entry name" value="DD_IQCK"/>
    <property type="match status" value="1"/>
</dbReference>
<accession>A0A8J4SZH5</accession>
<reference evidence="1" key="1">
    <citation type="submission" date="2019-05" db="EMBL/GenBank/DDBJ databases">
        <title>Annotation for the trematode Paragonimus heterotremus.</title>
        <authorList>
            <person name="Choi Y.-J."/>
        </authorList>
    </citation>
    <scope>NUCLEOTIDE SEQUENCE</scope>
    <source>
        <strain evidence="1">LC</strain>
    </source>
</reference>
<dbReference type="PANTHER" id="PTHR34927">
    <property type="entry name" value="IQ DOMAIN-CONTAINING PROTEIN K"/>
    <property type="match status" value="1"/>
</dbReference>
<evidence type="ECO:0000313" key="1">
    <source>
        <dbReference type="EMBL" id="KAF5395059.1"/>
    </source>
</evidence>
<dbReference type="InterPro" id="IPR043408">
    <property type="entry name" value="IQCK"/>
</dbReference>